<reference evidence="2 3" key="1">
    <citation type="submission" date="2022-09" db="EMBL/GenBank/DDBJ databases">
        <title>Interaction between co-microsymbionts with complementary sets of symbiotic genes in legume-rhizobium systems.</title>
        <authorList>
            <person name="Safronova V."/>
            <person name="Sazanova A."/>
            <person name="Afonin A."/>
            <person name="Chirak E."/>
        </authorList>
    </citation>
    <scope>NUCLEOTIDE SEQUENCE [LARGE SCALE GENOMIC DNA]</scope>
    <source>
        <strain evidence="2 3">A18/4-1</strain>
    </source>
</reference>
<dbReference type="EMBL" id="CP104965">
    <property type="protein sequence ID" value="UXN69043.1"/>
    <property type="molecule type" value="Genomic_DNA"/>
</dbReference>
<proteinExistence type="predicted"/>
<dbReference type="RefSeq" id="WP_262167255.1">
    <property type="nucleotide sequence ID" value="NZ_CP104965.1"/>
</dbReference>
<evidence type="ECO:0008006" key="4">
    <source>
        <dbReference type="Google" id="ProtNLM"/>
    </source>
</evidence>
<dbReference type="Proteomes" id="UP001061862">
    <property type="component" value="Chromosome"/>
</dbReference>
<protein>
    <recommendedName>
        <fullName evidence="4">Carboxypeptidase regulatory-like domain-containing protein</fullName>
    </recommendedName>
</protein>
<sequence length="325" mass="34422">MRFGPLMAILLGVFALAQPIVPLAIAPVYAQDHAEIPPMPRPRPDRDGRPAITPPEVSPDNPATEAITAITSAPQPVTLTALITPDSAPITEGLVWRIFDATPAANGEIAMAAKSEDGTARLSLPPGEYLVHIAYGRAQISDTLTVNPGDNQKTYILEAGALRLNAAVTGDIPIPPDLLSFEIFTSSDEATRTPVAQGVQPNEIVTINSGTYHVVSHFGAINAVVRADLQVEPGQLTDATLYHLASQVSFKLVSEAGGEAIADVDWTIKTSDGATIFTELGAFPTTVLAEGTYLVLAKQGDQVFNREFEVKPGPPQDIEVLTTAF</sequence>
<feature type="region of interest" description="Disordered" evidence="1">
    <location>
        <begin position="36"/>
        <end position="62"/>
    </location>
</feature>
<accession>A0ABY6CG60</accession>
<evidence type="ECO:0000256" key="1">
    <source>
        <dbReference type="SAM" id="MobiDB-lite"/>
    </source>
</evidence>
<name>A0ABY6CG60_9HYPH</name>
<evidence type="ECO:0000313" key="3">
    <source>
        <dbReference type="Proteomes" id="UP001061862"/>
    </source>
</evidence>
<organism evidence="2 3">
    <name type="scientific">Devosia neptuniae</name>
    <dbReference type="NCBI Taxonomy" id="191302"/>
    <lineage>
        <taxon>Bacteria</taxon>
        <taxon>Pseudomonadati</taxon>
        <taxon>Pseudomonadota</taxon>
        <taxon>Alphaproteobacteria</taxon>
        <taxon>Hyphomicrobiales</taxon>
        <taxon>Devosiaceae</taxon>
        <taxon>Devosia</taxon>
    </lineage>
</organism>
<gene>
    <name evidence="2" type="ORF">N8A98_17620</name>
</gene>
<keyword evidence="3" id="KW-1185">Reference proteome</keyword>
<evidence type="ECO:0000313" key="2">
    <source>
        <dbReference type="EMBL" id="UXN69043.1"/>
    </source>
</evidence>